<name>A0A6A6WB50_9PEZI</name>
<dbReference type="Proteomes" id="UP000799437">
    <property type="component" value="Unassembled WGS sequence"/>
</dbReference>
<keyword evidence="1" id="KW-0479">Metal-binding</keyword>
<accession>A0A6A6WB50</accession>
<dbReference type="PANTHER" id="PTHR16222:SF28">
    <property type="entry name" value="ADP-RIBOSYLGLYCOHYDROLASE"/>
    <property type="match status" value="1"/>
</dbReference>
<evidence type="ECO:0000313" key="3">
    <source>
        <dbReference type="Proteomes" id="UP000799437"/>
    </source>
</evidence>
<dbReference type="AlphaFoldDB" id="A0A6A6WB50"/>
<dbReference type="InterPro" id="IPR036705">
    <property type="entry name" value="Ribosyl_crysJ1_sf"/>
</dbReference>
<dbReference type="PANTHER" id="PTHR16222">
    <property type="entry name" value="ADP-RIBOSYLGLYCOHYDROLASE"/>
    <property type="match status" value="1"/>
</dbReference>
<dbReference type="RefSeq" id="XP_033601641.1">
    <property type="nucleotide sequence ID" value="XM_033748146.1"/>
</dbReference>
<evidence type="ECO:0000313" key="2">
    <source>
        <dbReference type="EMBL" id="KAF2759190.1"/>
    </source>
</evidence>
<dbReference type="GO" id="GO:0046872">
    <property type="term" value="F:metal ion binding"/>
    <property type="evidence" value="ECO:0007669"/>
    <property type="project" value="UniProtKB-KW"/>
</dbReference>
<comment type="cofactor">
    <cofactor evidence="1">
        <name>Mg(2+)</name>
        <dbReference type="ChEBI" id="CHEBI:18420"/>
    </cofactor>
    <text evidence="1">Binds 2 magnesium ions per subunit.</text>
</comment>
<dbReference type="InterPro" id="IPR005502">
    <property type="entry name" value="Ribosyl_crysJ1"/>
</dbReference>
<keyword evidence="2" id="KW-0378">Hydrolase</keyword>
<protein>
    <submittedName>
        <fullName evidence="2">ADP-ribosylglycohydrolase</fullName>
    </submittedName>
</protein>
<sequence length="466" mass="50807">MSTTPQQPPSPLPPTAPDRAIGTILGSALGDTIGLYTEFLTQDAARKAYPSAKFSLVEPVTPLLGDSHRDRFPPRTWTDDTDHALLFLLTYLSTPTPTPLSAPLFAARLRRWTREGIRALSRPPLGTGNTIAGVVSSANYLSDPAQVSREYWIRHGRRMAANGSLMRTHVIGVLGAPGGEEEVWRVAAEVGVVTHADPRCVVACCVVGGLVRGLVRGTVVREGDVDCLLERSWAWVRARGEYADPRAGEGEGDVLTDEQAARLLDKAEFDRHVYADTYAQLALDERRSMGYVYKCLGAAILALRLAMRGCAGGYNNDYDDNNNNKNDNDNTNAHLFERIITDLVMQAGDADTNAAVAGALVGAWVGRAGLPAHWADGLVHGEWLVGKAEEAVRVAGIGGDAEGQGEYVPSPDTAPDFGMGEMTEREVLAMERGVWERMLVRKREREEEERRRKGWGIMGFVRGWMG</sequence>
<dbReference type="GO" id="GO:0016787">
    <property type="term" value="F:hydrolase activity"/>
    <property type="evidence" value="ECO:0007669"/>
    <property type="project" value="UniProtKB-KW"/>
</dbReference>
<dbReference type="Pfam" id="PF03747">
    <property type="entry name" value="ADP_ribosyl_GH"/>
    <property type="match status" value="1"/>
</dbReference>
<dbReference type="OrthoDB" id="2021138at2759"/>
<feature type="binding site" evidence="1">
    <location>
        <position position="349"/>
    </location>
    <ligand>
        <name>Mg(2+)</name>
        <dbReference type="ChEBI" id="CHEBI:18420"/>
        <label>1</label>
    </ligand>
</feature>
<dbReference type="EMBL" id="ML996570">
    <property type="protein sequence ID" value="KAF2759190.1"/>
    <property type="molecule type" value="Genomic_DNA"/>
</dbReference>
<feature type="binding site" evidence="1">
    <location>
        <position position="79"/>
    </location>
    <ligand>
        <name>Mg(2+)</name>
        <dbReference type="ChEBI" id="CHEBI:18420"/>
        <label>1</label>
    </ligand>
</feature>
<organism evidence="2 3">
    <name type="scientific">Pseudovirgaria hyperparasitica</name>
    <dbReference type="NCBI Taxonomy" id="470096"/>
    <lineage>
        <taxon>Eukaryota</taxon>
        <taxon>Fungi</taxon>
        <taxon>Dikarya</taxon>
        <taxon>Ascomycota</taxon>
        <taxon>Pezizomycotina</taxon>
        <taxon>Dothideomycetes</taxon>
        <taxon>Dothideomycetes incertae sedis</taxon>
        <taxon>Acrospermales</taxon>
        <taxon>Acrospermaceae</taxon>
        <taxon>Pseudovirgaria</taxon>
    </lineage>
</organism>
<feature type="binding site" evidence="1">
    <location>
        <position position="351"/>
    </location>
    <ligand>
        <name>Mg(2+)</name>
        <dbReference type="ChEBI" id="CHEBI:18420"/>
        <label>1</label>
    </ligand>
</feature>
<evidence type="ECO:0000256" key="1">
    <source>
        <dbReference type="PIRSR" id="PIRSR605502-1"/>
    </source>
</evidence>
<dbReference type="InterPro" id="IPR050792">
    <property type="entry name" value="ADP-ribosylglycohydrolase"/>
</dbReference>
<dbReference type="SUPFAM" id="SSF101478">
    <property type="entry name" value="ADP-ribosylglycohydrolase"/>
    <property type="match status" value="1"/>
</dbReference>
<gene>
    <name evidence="2" type="ORF">EJ05DRAFT_510038</name>
</gene>
<feature type="binding site" evidence="1">
    <location>
        <position position="80"/>
    </location>
    <ligand>
        <name>Mg(2+)</name>
        <dbReference type="ChEBI" id="CHEBI:18420"/>
        <label>1</label>
    </ligand>
</feature>
<feature type="binding site" evidence="1">
    <location>
        <position position="352"/>
    </location>
    <ligand>
        <name>Mg(2+)</name>
        <dbReference type="ChEBI" id="CHEBI:18420"/>
        <label>1</label>
    </ligand>
</feature>
<keyword evidence="1" id="KW-0460">Magnesium</keyword>
<keyword evidence="3" id="KW-1185">Reference proteome</keyword>
<dbReference type="Gene3D" id="1.10.4080.10">
    <property type="entry name" value="ADP-ribosylation/Crystallin J1"/>
    <property type="match status" value="1"/>
</dbReference>
<reference evidence="2" key="1">
    <citation type="journal article" date="2020" name="Stud. Mycol.">
        <title>101 Dothideomycetes genomes: a test case for predicting lifestyles and emergence of pathogens.</title>
        <authorList>
            <person name="Haridas S."/>
            <person name="Albert R."/>
            <person name="Binder M."/>
            <person name="Bloem J."/>
            <person name="Labutti K."/>
            <person name="Salamov A."/>
            <person name="Andreopoulos B."/>
            <person name="Baker S."/>
            <person name="Barry K."/>
            <person name="Bills G."/>
            <person name="Bluhm B."/>
            <person name="Cannon C."/>
            <person name="Castanera R."/>
            <person name="Culley D."/>
            <person name="Daum C."/>
            <person name="Ezra D."/>
            <person name="Gonzalez J."/>
            <person name="Henrissat B."/>
            <person name="Kuo A."/>
            <person name="Liang C."/>
            <person name="Lipzen A."/>
            <person name="Lutzoni F."/>
            <person name="Magnuson J."/>
            <person name="Mondo S."/>
            <person name="Nolan M."/>
            <person name="Ohm R."/>
            <person name="Pangilinan J."/>
            <person name="Park H.-J."/>
            <person name="Ramirez L."/>
            <person name="Alfaro M."/>
            <person name="Sun H."/>
            <person name="Tritt A."/>
            <person name="Yoshinaga Y."/>
            <person name="Zwiers L.-H."/>
            <person name="Turgeon B."/>
            <person name="Goodwin S."/>
            <person name="Spatafora J."/>
            <person name="Crous P."/>
            <person name="Grigoriev I."/>
        </authorList>
    </citation>
    <scope>NUCLEOTIDE SEQUENCE</scope>
    <source>
        <strain evidence="2">CBS 121739</strain>
    </source>
</reference>
<feature type="binding site" evidence="1">
    <location>
        <position position="78"/>
    </location>
    <ligand>
        <name>Mg(2+)</name>
        <dbReference type="ChEBI" id="CHEBI:18420"/>
        <label>1</label>
    </ligand>
</feature>
<proteinExistence type="predicted"/>
<dbReference type="GeneID" id="54489200"/>